<comment type="caution">
    <text evidence="2">The sequence shown here is derived from an EMBL/GenBank/DDBJ whole genome shotgun (WGS) entry which is preliminary data.</text>
</comment>
<dbReference type="EMBL" id="JACHXO010000002">
    <property type="protein sequence ID" value="MBB3194104.1"/>
    <property type="molecule type" value="Genomic_DNA"/>
</dbReference>
<name>A0ABR6GPQ5_9BURK</name>
<keyword evidence="3" id="KW-1185">Reference proteome</keyword>
<proteinExistence type="predicted"/>
<sequence>MNVTPTHTELHRFASRTVPQSQGGSPERAFAGAVPREPRLGARVPARALVGACWVFGTLSLAACGGGSTPPPPPTQTEIIVADGKPCAVASATPASGATGVLVNIEPSVVYTGPGPDVGPCGIRLTDAAGATVPTRTLVSNQAADPDGGVIGTHTLQPLEDLTPDSAYSVYRGTERLYSFTTGRQKAGVPVSVTDQPAGMKGIPANVIIQPAQINNLLEALALQLVNDKAILAKLVDEVLSVELPKLARPGAQYAVRLQKMTYTSSVSEGYPVTLSGLVALPVNADGSPLDYSRMPVLISQRGAQDGTAAAPSSASQVGLIPALLGAGKGHIVLSPDLIGVGDSAPREQAYLVSKDTAAQTRDMLVALREHLAQQYGATASQDLRIVGSSQGGHSVMASLPYLTPLASVKLVNTLAGPFNVDRTFNGAILAIAGEPRDAYAAHENLALAPQRLRASLDALMDYQSYRYDEAKIFDANGGLRADFLTDYQAGKYNALRAHWRVNSMTSNSQVYNAPQAKVVMYHFSTDALVPAQNTADMVARLRAGGSSLASVTQADCREKSVLTELVLKFSESPLKTHTICAVYQYNDLVGDL</sequence>
<evidence type="ECO:0000313" key="3">
    <source>
        <dbReference type="Proteomes" id="UP000574369"/>
    </source>
</evidence>
<dbReference type="RefSeq" id="WP_184294346.1">
    <property type="nucleotide sequence ID" value="NZ_JACHXO010000002.1"/>
</dbReference>
<reference evidence="2 3" key="1">
    <citation type="submission" date="2020-08" db="EMBL/GenBank/DDBJ databases">
        <title>Genomic Encyclopedia of Type Strains, Phase III (KMG-III): the genomes of soil and plant-associated and newly described type strains.</title>
        <authorList>
            <person name="Whitman W."/>
        </authorList>
    </citation>
    <scope>NUCLEOTIDE SEQUENCE [LARGE SCALE GENOMIC DNA]</scope>
    <source>
        <strain evidence="2 3">CECT 7247</strain>
    </source>
</reference>
<evidence type="ECO:0000313" key="2">
    <source>
        <dbReference type="EMBL" id="MBB3194104.1"/>
    </source>
</evidence>
<dbReference type="Gene3D" id="3.40.50.1820">
    <property type="entry name" value="alpha/beta hydrolase"/>
    <property type="match status" value="1"/>
</dbReference>
<organism evidence="2 3">
    <name type="scientific">Roseateles terrae</name>
    <dbReference type="NCBI Taxonomy" id="431060"/>
    <lineage>
        <taxon>Bacteria</taxon>
        <taxon>Pseudomonadati</taxon>
        <taxon>Pseudomonadota</taxon>
        <taxon>Betaproteobacteria</taxon>
        <taxon>Burkholderiales</taxon>
        <taxon>Sphaerotilaceae</taxon>
        <taxon>Roseateles</taxon>
    </lineage>
</organism>
<accession>A0ABR6GPQ5</accession>
<dbReference type="InterPro" id="IPR029058">
    <property type="entry name" value="AB_hydrolase_fold"/>
</dbReference>
<gene>
    <name evidence="2" type="ORF">FHS28_001489</name>
</gene>
<dbReference type="SUPFAM" id="SSF53474">
    <property type="entry name" value="alpha/beta-Hydrolases"/>
    <property type="match status" value="1"/>
</dbReference>
<feature type="region of interest" description="Disordered" evidence="1">
    <location>
        <begin position="14"/>
        <end position="34"/>
    </location>
</feature>
<dbReference type="Proteomes" id="UP000574369">
    <property type="component" value="Unassembled WGS sequence"/>
</dbReference>
<evidence type="ECO:0000256" key="1">
    <source>
        <dbReference type="SAM" id="MobiDB-lite"/>
    </source>
</evidence>
<protein>
    <submittedName>
        <fullName evidence="2">Uncharacterized protein</fullName>
    </submittedName>
</protein>